<proteinExistence type="predicted"/>
<sequence>MDELVFFLGLGIAVLAVLACGPVAFALTIAQRRRISILEDRLARFERATPATAATIPASRPEPVREAPRPAPTVPAVPAPRPDPAPPRASFEERFGTRWTVWVGGVALIFGAALLVRYSVEAGYFGPGLRMASGFALALGLLAAGEALRRRLRGSLPVPPAWPDIPAMVTAAGTVALFGAVYAAYGLYGFIGPELAFVALGATGLAAMVLALLHGPSLAGFGLVGALATPLLVGEGGGSIWPLTLYLPVVAASAYGFAWLKGWRVLAIAAGIGAAAWALLLGLSAIDASASAAALVHGVLQAALASLTFALPHRLTPAENARLDRVATAVLLTATVMLVAVLGLTAQAGYGAVWILSALAAIIIPSAAGFLAMPVAAGLVVAGLALSGIIVLWPPEPGLHWDSLLIRLDTTDPGILLAVVGVSAAGVTTMGALRLIGGGRLPAATALAYAAGATLTPLAALSFTYLRLAQASVSPSFAVAAWVLALAMIGLGAALRAQGDRTPSDALTIGLGAFASAAVAALALGLVFAASGGSLTVAMALAALGSGAIARRLDIPALRWCVAGLGIAVAGRLAWDPMVVGGELGRTPILNWLLVGYGVPALAFGLASRLIRLPGTKPDAPPLIAEALSLLLAAFLVFFEIRHALHGGDIFAEDSGVLEQGLMALSALGLAAVLVRLDGVHRSPVIRIASLGFGVIAFAQSLLGLGFAVNPLLTDESVGGGVLFNEIVIAYGLPALVAFALARTAQATRPRWYVLAAGGVGMILGFLALTLTIRHGFQGAKMGLDRETSQAEWYAYSAGWLALGLTLLGYGLLRHSLTARLASAALVALATLKVFLFDLAGLDGPLRALSFLGLGAVLIGIGLVYQRFVFAPTRTT</sequence>
<feature type="transmembrane region" description="Helical" evidence="2">
    <location>
        <begin position="590"/>
        <end position="611"/>
    </location>
</feature>
<dbReference type="EMBL" id="BPRA01000001">
    <property type="protein sequence ID" value="GJE53664.1"/>
    <property type="molecule type" value="Genomic_DNA"/>
</dbReference>
<feature type="transmembrane region" description="Helical" evidence="2">
    <location>
        <begin position="191"/>
        <end position="213"/>
    </location>
</feature>
<feature type="transmembrane region" description="Helical" evidence="2">
    <location>
        <begin position="348"/>
        <end position="368"/>
    </location>
</feature>
<keyword evidence="2" id="KW-0812">Transmembrane</keyword>
<feature type="transmembrane region" description="Helical" evidence="2">
    <location>
        <begin position="623"/>
        <end position="641"/>
    </location>
</feature>
<feature type="transmembrane region" description="Helical" evidence="2">
    <location>
        <begin position="820"/>
        <end position="840"/>
    </location>
</feature>
<reference evidence="3" key="1">
    <citation type="journal article" date="2021" name="Front. Microbiol.">
        <title>Comprehensive Comparative Genomics and Phenotyping of Methylobacterium Species.</title>
        <authorList>
            <person name="Alessa O."/>
            <person name="Ogura Y."/>
            <person name="Fujitani Y."/>
            <person name="Takami H."/>
            <person name="Hayashi T."/>
            <person name="Sahin N."/>
            <person name="Tani A."/>
        </authorList>
    </citation>
    <scope>NUCLEOTIDE SEQUENCE</scope>
    <source>
        <strain evidence="3">DSM 23674</strain>
    </source>
</reference>
<evidence type="ECO:0000313" key="3">
    <source>
        <dbReference type="EMBL" id="GJE53664.1"/>
    </source>
</evidence>
<organism evidence="3 4">
    <name type="scientific">Methylobacterium thuringiense</name>
    <dbReference type="NCBI Taxonomy" id="1003091"/>
    <lineage>
        <taxon>Bacteria</taxon>
        <taxon>Pseudomonadati</taxon>
        <taxon>Pseudomonadota</taxon>
        <taxon>Alphaproteobacteria</taxon>
        <taxon>Hyphomicrobiales</taxon>
        <taxon>Methylobacteriaceae</taxon>
        <taxon>Methylobacterium</taxon>
    </lineage>
</organism>
<feature type="transmembrane region" description="Helical" evidence="2">
    <location>
        <begin position="753"/>
        <end position="773"/>
    </location>
</feature>
<keyword evidence="2" id="KW-0472">Membrane</keyword>
<feature type="transmembrane region" description="Helical" evidence="2">
    <location>
        <begin position="443"/>
        <end position="465"/>
    </location>
</feature>
<dbReference type="PANTHER" id="PTHR38434:SF1">
    <property type="entry name" value="BLL2549 PROTEIN"/>
    <property type="match status" value="1"/>
</dbReference>
<keyword evidence="4" id="KW-1185">Reference proteome</keyword>
<feature type="transmembrane region" description="Helical" evidence="2">
    <location>
        <begin position="6"/>
        <end position="30"/>
    </location>
</feature>
<feature type="transmembrane region" description="Helical" evidence="2">
    <location>
        <begin position="721"/>
        <end position="741"/>
    </location>
</feature>
<evidence type="ECO:0000256" key="2">
    <source>
        <dbReference type="SAM" id="Phobius"/>
    </source>
</evidence>
<dbReference type="InterPro" id="IPR014600">
    <property type="entry name" value="UCP035905_mem"/>
</dbReference>
<evidence type="ECO:0000256" key="1">
    <source>
        <dbReference type="SAM" id="MobiDB-lite"/>
    </source>
</evidence>
<protein>
    <recommendedName>
        <fullName evidence="5">DUF2339 domain-containing protein</fullName>
    </recommendedName>
</protein>
<dbReference type="RefSeq" id="WP_238230342.1">
    <property type="nucleotide sequence ID" value="NZ_BPRA01000001.1"/>
</dbReference>
<dbReference type="PANTHER" id="PTHR38434">
    <property type="entry name" value="BLL2549 PROTEIN"/>
    <property type="match status" value="1"/>
</dbReference>
<feature type="transmembrane region" description="Helical" evidence="2">
    <location>
        <begin position="240"/>
        <end position="258"/>
    </location>
</feature>
<gene>
    <name evidence="3" type="ORF">EKPJFOCH_0130</name>
</gene>
<dbReference type="Proteomes" id="UP001055101">
    <property type="component" value="Unassembled WGS sequence"/>
</dbReference>
<evidence type="ECO:0000313" key="4">
    <source>
        <dbReference type="Proteomes" id="UP001055101"/>
    </source>
</evidence>
<feature type="transmembrane region" description="Helical" evidence="2">
    <location>
        <begin position="661"/>
        <end position="677"/>
    </location>
</feature>
<feature type="transmembrane region" description="Helical" evidence="2">
    <location>
        <begin position="323"/>
        <end position="342"/>
    </location>
</feature>
<dbReference type="PIRSF" id="PIRSF035905">
    <property type="entry name" value="UCP035905_mp"/>
    <property type="match status" value="1"/>
</dbReference>
<feature type="transmembrane region" description="Helical" evidence="2">
    <location>
        <begin position="99"/>
        <end position="118"/>
    </location>
</feature>
<feature type="transmembrane region" description="Helical" evidence="2">
    <location>
        <begin position="265"/>
        <end position="286"/>
    </location>
</feature>
<name>A0ABQ4TFX0_9HYPH</name>
<feature type="transmembrane region" description="Helical" evidence="2">
    <location>
        <begin position="534"/>
        <end position="550"/>
    </location>
</feature>
<feature type="transmembrane region" description="Helical" evidence="2">
    <location>
        <begin position="846"/>
        <end position="865"/>
    </location>
</feature>
<keyword evidence="2" id="KW-1133">Transmembrane helix</keyword>
<comment type="caution">
    <text evidence="3">The sequence shown here is derived from an EMBL/GenBank/DDBJ whole genome shotgun (WGS) entry which is preliminary data.</text>
</comment>
<feature type="transmembrane region" description="Helical" evidence="2">
    <location>
        <begin position="557"/>
        <end position="575"/>
    </location>
</feature>
<feature type="transmembrane region" description="Helical" evidence="2">
    <location>
        <begin position="477"/>
        <end position="495"/>
    </location>
</feature>
<dbReference type="Pfam" id="PF10101">
    <property type="entry name" value="DUF2339"/>
    <property type="match status" value="2"/>
</dbReference>
<feature type="transmembrane region" description="Helical" evidence="2">
    <location>
        <begin position="689"/>
        <end position="709"/>
    </location>
</feature>
<feature type="transmembrane region" description="Helical" evidence="2">
    <location>
        <begin position="414"/>
        <end position="436"/>
    </location>
</feature>
<feature type="transmembrane region" description="Helical" evidence="2">
    <location>
        <begin position="793"/>
        <end position="813"/>
    </location>
</feature>
<reference evidence="3" key="2">
    <citation type="submission" date="2021-08" db="EMBL/GenBank/DDBJ databases">
        <authorList>
            <person name="Tani A."/>
            <person name="Ola A."/>
            <person name="Ogura Y."/>
            <person name="Katsura K."/>
            <person name="Hayashi T."/>
        </authorList>
    </citation>
    <scope>NUCLEOTIDE SEQUENCE</scope>
    <source>
        <strain evidence="3">DSM 23674</strain>
    </source>
</reference>
<feature type="transmembrane region" description="Helical" evidence="2">
    <location>
        <begin position="375"/>
        <end position="394"/>
    </location>
</feature>
<accession>A0ABQ4TFX0</accession>
<dbReference type="InterPro" id="IPR019286">
    <property type="entry name" value="DUF2339_TM"/>
</dbReference>
<feature type="region of interest" description="Disordered" evidence="1">
    <location>
        <begin position="55"/>
        <end position="89"/>
    </location>
</feature>
<evidence type="ECO:0008006" key="5">
    <source>
        <dbReference type="Google" id="ProtNLM"/>
    </source>
</evidence>
<feature type="compositionally biased region" description="Pro residues" evidence="1">
    <location>
        <begin position="69"/>
        <end position="87"/>
    </location>
</feature>
<feature type="transmembrane region" description="Helical" evidence="2">
    <location>
        <begin position="165"/>
        <end position="185"/>
    </location>
</feature>
<feature type="transmembrane region" description="Helical" evidence="2">
    <location>
        <begin position="507"/>
        <end position="528"/>
    </location>
</feature>
<feature type="transmembrane region" description="Helical" evidence="2">
    <location>
        <begin position="292"/>
        <end position="311"/>
    </location>
</feature>